<comment type="cofactor">
    <cofactor evidence="1 8">
        <name>pyridoxal 5'-phosphate</name>
        <dbReference type="ChEBI" id="CHEBI:597326"/>
    </cofactor>
</comment>
<dbReference type="Pfam" id="PF00155">
    <property type="entry name" value="Aminotran_1_2"/>
    <property type="match status" value="1"/>
</dbReference>
<dbReference type="InterPro" id="IPR004839">
    <property type="entry name" value="Aminotransferase_I/II_large"/>
</dbReference>
<dbReference type="CDD" id="cd00609">
    <property type="entry name" value="AAT_like"/>
    <property type="match status" value="1"/>
</dbReference>
<dbReference type="PANTHER" id="PTHR46383">
    <property type="entry name" value="ASPARTATE AMINOTRANSFERASE"/>
    <property type="match status" value="1"/>
</dbReference>
<dbReference type="InterPro" id="IPR015422">
    <property type="entry name" value="PyrdxlP-dep_Trfase_small"/>
</dbReference>
<dbReference type="InterPro" id="IPR015424">
    <property type="entry name" value="PyrdxlP-dep_Trfase"/>
</dbReference>
<name>A0A399DTR1_9DEIN</name>
<reference evidence="10 11" key="1">
    <citation type="submission" date="2018-08" db="EMBL/GenBank/DDBJ databases">
        <title>Meiothermus terrae DSM 26712 genome sequencing project.</title>
        <authorList>
            <person name="Da Costa M.S."/>
            <person name="Albuquerque L."/>
            <person name="Raposo P."/>
            <person name="Froufe H.J.C."/>
            <person name="Barroso C.S."/>
            <person name="Egas C."/>
        </authorList>
    </citation>
    <scope>NUCLEOTIDE SEQUENCE [LARGE SCALE GENOMIC DNA]</scope>
    <source>
        <strain evidence="10 11">DSM 26712</strain>
    </source>
</reference>
<comment type="catalytic activity">
    <reaction evidence="6">
        <text>L-arogenate + oxaloacetate = prephenate + L-aspartate</text>
        <dbReference type="Rhea" id="RHEA:20445"/>
        <dbReference type="ChEBI" id="CHEBI:16452"/>
        <dbReference type="ChEBI" id="CHEBI:29934"/>
        <dbReference type="ChEBI" id="CHEBI:29991"/>
        <dbReference type="ChEBI" id="CHEBI:58180"/>
        <dbReference type="EC" id="2.6.1.78"/>
    </reaction>
</comment>
<evidence type="ECO:0000259" key="9">
    <source>
        <dbReference type="Pfam" id="PF00155"/>
    </source>
</evidence>
<evidence type="ECO:0000256" key="1">
    <source>
        <dbReference type="ARBA" id="ARBA00001933"/>
    </source>
</evidence>
<accession>A0A399DTR1</accession>
<dbReference type="EMBL" id="QXDL01000351">
    <property type="protein sequence ID" value="RIH75634.1"/>
    <property type="molecule type" value="Genomic_DNA"/>
</dbReference>
<proteinExistence type="inferred from homology"/>
<keyword evidence="4 8" id="KW-0808">Transferase</keyword>
<dbReference type="Proteomes" id="UP000265715">
    <property type="component" value="Unassembled WGS sequence"/>
</dbReference>
<dbReference type="GO" id="GO:0033853">
    <property type="term" value="F:aspartate-prephenate aminotransferase activity"/>
    <property type="evidence" value="ECO:0007669"/>
    <property type="project" value="UniProtKB-EC"/>
</dbReference>
<evidence type="ECO:0000256" key="6">
    <source>
        <dbReference type="ARBA" id="ARBA00052185"/>
    </source>
</evidence>
<feature type="domain" description="Aminotransferase class I/classII large" evidence="9">
    <location>
        <begin position="32"/>
        <end position="379"/>
    </location>
</feature>
<comment type="function">
    <text evidence="7">Catalyzes the reversible conversion of aspartate and 2-oxoglutarate to glutamate and oxaloacetate. Can also transaminate prephenate in the presence of aspartate.</text>
</comment>
<organism evidence="10 11">
    <name type="scientific">Calidithermus terrae</name>
    <dbReference type="NCBI Taxonomy" id="1408545"/>
    <lineage>
        <taxon>Bacteria</taxon>
        <taxon>Thermotogati</taxon>
        <taxon>Deinococcota</taxon>
        <taxon>Deinococci</taxon>
        <taxon>Thermales</taxon>
        <taxon>Thermaceae</taxon>
        <taxon>Calidithermus</taxon>
    </lineage>
</organism>
<evidence type="ECO:0000256" key="8">
    <source>
        <dbReference type="RuleBase" id="RU000481"/>
    </source>
</evidence>
<protein>
    <recommendedName>
        <fullName evidence="8">Aminotransferase</fullName>
        <ecNumber evidence="8">2.6.1.-</ecNumber>
    </recommendedName>
</protein>
<dbReference type="InterPro" id="IPR050596">
    <property type="entry name" value="AspAT/PAT-like"/>
</dbReference>
<keyword evidence="11" id="KW-1185">Reference proteome</keyword>
<dbReference type="Gene3D" id="3.90.1150.10">
    <property type="entry name" value="Aspartate Aminotransferase, domain 1"/>
    <property type="match status" value="1"/>
</dbReference>
<gene>
    <name evidence="10" type="primary">aspC</name>
    <name evidence="10" type="ORF">Mterra_03962</name>
</gene>
<keyword evidence="5" id="KW-0663">Pyridoxal phosphate</keyword>
<evidence type="ECO:0000256" key="2">
    <source>
        <dbReference type="ARBA" id="ARBA00007441"/>
    </source>
</evidence>
<dbReference type="AlphaFoldDB" id="A0A399DTR1"/>
<evidence type="ECO:0000256" key="7">
    <source>
        <dbReference type="ARBA" id="ARBA00057886"/>
    </source>
</evidence>
<dbReference type="OrthoDB" id="9802328at2"/>
<comment type="caution">
    <text evidence="10">The sequence shown here is derived from an EMBL/GenBank/DDBJ whole genome shotgun (WGS) entry which is preliminary data.</text>
</comment>
<evidence type="ECO:0000256" key="5">
    <source>
        <dbReference type="ARBA" id="ARBA00022898"/>
    </source>
</evidence>
<dbReference type="SUPFAM" id="SSF53383">
    <property type="entry name" value="PLP-dependent transferases"/>
    <property type="match status" value="1"/>
</dbReference>
<evidence type="ECO:0000313" key="10">
    <source>
        <dbReference type="EMBL" id="RIH75634.1"/>
    </source>
</evidence>
<dbReference type="FunFam" id="3.40.640.10:FF:000033">
    <property type="entry name" value="Aspartate aminotransferase"/>
    <property type="match status" value="1"/>
</dbReference>
<dbReference type="GO" id="GO:0006520">
    <property type="term" value="P:amino acid metabolic process"/>
    <property type="evidence" value="ECO:0007669"/>
    <property type="project" value="InterPro"/>
</dbReference>
<dbReference type="PROSITE" id="PS00105">
    <property type="entry name" value="AA_TRANSFER_CLASS_1"/>
    <property type="match status" value="1"/>
</dbReference>
<comment type="similarity">
    <text evidence="2 8">Belongs to the class-I pyridoxal-phosphate-dependent aminotransferase family.</text>
</comment>
<dbReference type="EC" id="2.6.1.-" evidence="8"/>
<dbReference type="PANTHER" id="PTHR46383:SF1">
    <property type="entry name" value="ASPARTATE AMINOTRANSFERASE"/>
    <property type="match status" value="1"/>
</dbReference>
<dbReference type="RefSeq" id="WP_119316778.1">
    <property type="nucleotide sequence ID" value="NZ_QXDL01000351.1"/>
</dbReference>
<dbReference type="GO" id="GO:0030170">
    <property type="term" value="F:pyridoxal phosphate binding"/>
    <property type="evidence" value="ECO:0007669"/>
    <property type="project" value="InterPro"/>
</dbReference>
<evidence type="ECO:0000256" key="4">
    <source>
        <dbReference type="ARBA" id="ARBA00022679"/>
    </source>
</evidence>
<dbReference type="Gene3D" id="3.40.640.10">
    <property type="entry name" value="Type I PLP-dependent aspartate aminotransferase-like (Major domain)"/>
    <property type="match status" value="1"/>
</dbReference>
<evidence type="ECO:0000256" key="3">
    <source>
        <dbReference type="ARBA" id="ARBA00022576"/>
    </source>
</evidence>
<keyword evidence="3 8" id="KW-0032">Aminotransferase</keyword>
<evidence type="ECO:0000313" key="11">
    <source>
        <dbReference type="Proteomes" id="UP000265715"/>
    </source>
</evidence>
<dbReference type="InterPro" id="IPR015421">
    <property type="entry name" value="PyrdxlP-dep_Trfase_major"/>
</dbReference>
<sequence length="386" mass="41906">MRGLSQRVKALKPSATVAVNAKALELRRQGVDLVAMTAGEPDFDTPQHVKDAALRAMQAGKTKYAPPAGIPELREAISAKFKRENGLEIPAEQTVVTVGGKQALFNLFQAILDPGDEVIVIGPYWVSYPEMVRFAEGKPVEVLTGPESGFVPDPGEIEAKITPRTKALVLNSPGNPTGAVYPPEVIRAIAELANKHDFYLVSDEIYEHLIYEGEHFSPAHVAPERTITVNGAAKAYAMTGWRIGYAGGPKDVIKGIIDVSSQSTTSPDTIAQWATVEALNNVEASSRFIAMAREAYRKRRDLIVKGLNDIGLTTPIVNGAFYVLCDTSRIDPDENKAALRMLEEAKVAVVPGTDFAAPHHVRLSYATSETNIQKALERLAELVKVR</sequence>
<dbReference type="InterPro" id="IPR004838">
    <property type="entry name" value="NHTrfase_class1_PyrdxlP-BS"/>
</dbReference>